<comment type="caution">
    <text evidence="1">The sequence shown here is derived from an EMBL/GenBank/DDBJ whole genome shotgun (WGS) entry which is preliminary data.</text>
</comment>
<evidence type="ECO:0000313" key="1">
    <source>
        <dbReference type="EMBL" id="GBP34677.1"/>
    </source>
</evidence>
<organism evidence="1 2">
    <name type="scientific">Eumeta variegata</name>
    <name type="common">Bagworm moth</name>
    <name type="synonym">Eumeta japonica</name>
    <dbReference type="NCBI Taxonomy" id="151549"/>
    <lineage>
        <taxon>Eukaryota</taxon>
        <taxon>Metazoa</taxon>
        <taxon>Ecdysozoa</taxon>
        <taxon>Arthropoda</taxon>
        <taxon>Hexapoda</taxon>
        <taxon>Insecta</taxon>
        <taxon>Pterygota</taxon>
        <taxon>Neoptera</taxon>
        <taxon>Endopterygota</taxon>
        <taxon>Lepidoptera</taxon>
        <taxon>Glossata</taxon>
        <taxon>Ditrysia</taxon>
        <taxon>Tineoidea</taxon>
        <taxon>Psychidae</taxon>
        <taxon>Oiketicinae</taxon>
        <taxon>Eumeta</taxon>
    </lineage>
</organism>
<proteinExistence type="predicted"/>
<gene>
    <name evidence="1" type="ORF">EVAR_31546_1</name>
</gene>
<dbReference type="EMBL" id="BGZK01000292">
    <property type="protein sequence ID" value="GBP34677.1"/>
    <property type="molecule type" value="Genomic_DNA"/>
</dbReference>
<name>A0A4C1V8Q3_EUMVA</name>
<dbReference type="AlphaFoldDB" id="A0A4C1V8Q3"/>
<dbReference type="Proteomes" id="UP000299102">
    <property type="component" value="Unassembled WGS sequence"/>
</dbReference>
<keyword evidence="2" id="KW-1185">Reference proteome</keyword>
<reference evidence="1 2" key="1">
    <citation type="journal article" date="2019" name="Commun. Biol.">
        <title>The bagworm genome reveals a unique fibroin gene that provides high tensile strength.</title>
        <authorList>
            <person name="Kono N."/>
            <person name="Nakamura H."/>
            <person name="Ohtoshi R."/>
            <person name="Tomita M."/>
            <person name="Numata K."/>
            <person name="Arakawa K."/>
        </authorList>
    </citation>
    <scope>NUCLEOTIDE SEQUENCE [LARGE SCALE GENOMIC DNA]</scope>
</reference>
<protein>
    <submittedName>
        <fullName evidence="1">Uncharacterized protein</fullName>
    </submittedName>
</protein>
<accession>A0A4C1V8Q3</accession>
<sequence length="153" mass="16936">MLLSTRGARITRPWAVRCRVTGRSSSAVTRVNSRWENEGYCCETEEIEKFKDQPLGLWNTLKKAQLQGSAKLIHTNPFNSFRVAAYSSNGTEKETHHGEAAASGLITKHLDVLSNQSLRRNLGDSAARDERARSRDASLISGGVTLKISRKGH</sequence>
<evidence type="ECO:0000313" key="2">
    <source>
        <dbReference type="Proteomes" id="UP000299102"/>
    </source>
</evidence>